<dbReference type="RefSeq" id="WP_044903980.1">
    <property type="nucleotide sequence ID" value="NZ_JQIF01000014.1"/>
</dbReference>
<comment type="caution">
    <text evidence="7">The sequence shown here is derived from an EMBL/GenBank/DDBJ whole genome shotgun (WGS) entry which is preliminary data.</text>
</comment>
<dbReference type="SUPFAM" id="SSF63520">
    <property type="entry name" value="PTS-regulatory domain, PRD"/>
    <property type="match status" value="2"/>
</dbReference>
<dbReference type="AlphaFoldDB" id="A0A099IBI3"/>
<dbReference type="SUPFAM" id="SSF52794">
    <property type="entry name" value="PTS system IIB component-like"/>
    <property type="match status" value="1"/>
</dbReference>
<name>A0A099IBI3_CLOIN</name>
<evidence type="ECO:0000256" key="2">
    <source>
        <dbReference type="ARBA" id="ARBA00022741"/>
    </source>
</evidence>
<dbReference type="SUPFAM" id="SSF53062">
    <property type="entry name" value="PTS system fructose IIA component-like"/>
    <property type="match status" value="1"/>
</dbReference>
<dbReference type="PROSITE" id="PS51096">
    <property type="entry name" value="PTS_EIIA_TYPE_4"/>
    <property type="match status" value="1"/>
</dbReference>
<gene>
    <name evidence="7" type="ORF">CIAN88_02775</name>
</gene>
<dbReference type="GO" id="GO:0006355">
    <property type="term" value="P:regulation of DNA-templated transcription"/>
    <property type="evidence" value="ECO:0007669"/>
    <property type="project" value="InterPro"/>
</dbReference>
<dbReference type="InterPro" id="IPR004701">
    <property type="entry name" value="PTS_EIIA_man-typ"/>
</dbReference>
<feature type="domain" description="PRD" evidence="6">
    <location>
        <begin position="830"/>
        <end position="937"/>
    </location>
</feature>
<evidence type="ECO:0000259" key="5">
    <source>
        <dbReference type="PROSITE" id="PS51096"/>
    </source>
</evidence>
<reference evidence="7 8" key="1">
    <citation type="submission" date="2014-08" db="EMBL/GenBank/DDBJ databases">
        <title>Clostridium innocuum, an unnegligible vancomycin-resistant pathogen causing extra-intestinal infections.</title>
        <authorList>
            <person name="Feng Y."/>
            <person name="Chiu C.-H."/>
        </authorList>
    </citation>
    <scope>NUCLEOTIDE SEQUENCE [LARGE SCALE GENOMIC DNA]</scope>
    <source>
        <strain evidence="7 8">AN88</strain>
    </source>
</reference>
<keyword evidence="2" id="KW-0547">Nucleotide-binding</keyword>
<dbReference type="Gene3D" id="3.40.50.510">
    <property type="entry name" value="Phosphotransferase system, mannose-type IIA component"/>
    <property type="match status" value="1"/>
</dbReference>
<evidence type="ECO:0000259" key="6">
    <source>
        <dbReference type="PROSITE" id="PS51372"/>
    </source>
</evidence>
<feature type="domain" description="PTS EIIA type-4" evidence="5">
    <location>
        <begin position="573"/>
        <end position="707"/>
    </location>
</feature>
<accession>A0A099IBI3</accession>
<dbReference type="Gene3D" id="3.40.50.2300">
    <property type="match status" value="1"/>
</dbReference>
<sequence length="937" mass="107408">MSEQEVFDYIYSVITREYLEKRIQKKENFGITAKDIADHFNTYRSTVSTMLNTAVKNGLFIKIETRPVLFVPVDIIKKELHVPLEKSVYTPEEIRDLFFKKEQEADSFSIMIGYDGSQSLQIKQAQSAILYPPKGLHTLITGESGTGKTLFAHTMYDYGRKIKGMSEKEYPFVEFNCADYYHNPQLLLSQLFGHIRGAFTGADQETEGLVEKANHGILFLDEIHRLPPEGQELLFYLMDTGQYRKMGEANTIRKADILIIGATTENPKDVLLKTFKRRIPLTINLPPLRERPLQEKLKIMEHLFSKEAILTQRTYIIDADIVKAITLYDFTENIGQLASEIKILCARSFLESKTKEFGEIKVPYVFLSDNIREAYKKYRKIGYTFTDNYENYNYDLVITPSNEITHVKENVLNEEAYCSLIDEIRNYSRQGLTSDEVAIRISSAVSSYYDEILNSMYFKTVNKDELYKIIEPRIVDFSLEVMKEIQNRLSVKITEQSILVLAFHLKFLIDRLRKIKLTESSSVPVKTGDAIVDDMIDRIESKFSLRLPTDEKKFFQLLIKNITSDIVPDNSSKAALYILAHGNTASSIAEVCNRLLHTDFVRAFDMPLTQDVNQSYQLFMEEIESLHLKKGVMILADMGSLLDFGHKLTRDTGIPTHTIPNVSTAIALDFAHIMLNRNEHIDLTYNEYLIKNRFEPAFASSEKEPAIISACSSGQGTSIAFKNMIVEILKENSLGYIHVFALSNEELQKKNETYQEIVDSYNLVAVIGNVHIDVDAPFFHISELVTDDKKENFIKFLNKTGVSEQKTKHKKTDQSAEEAAGFLAQHVMYVNPLAVQKVAAEFLENLFDDLEYEEKNRASTGFSLIIHIGFMIERIIANKTIIFDHKTPYLDSNKEIFQKIRSHIKSIEEAFEIEISDDEICYMMITLYPNTYDAAVA</sequence>
<dbReference type="InterPro" id="IPR011608">
    <property type="entry name" value="PRD"/>
</dbReference>
<feature type="domain" description="Sigma-54 factor interaction" evidence="4">
    <location>
        <begin position="111"/>
        <end position="346"/>
    </location>
</feature>
<dbReference type="PROSITE" id="PS51372">
    <property type="entry name" value="PRD_2"/>
    <property type="match status" value="1"/>
</dbReference>
<dbReference type="Gene3D" id="1.10.1790.10">
    <property type="entry name" value="PRD domain"/>
    <property type="match status" value="2"/>
</dbReference>
<dbReference type="InterPro" id="IPR036095">
    <property type="entry name" value="PTS_EIIB-like_sf"/>
</dbReference>
<dbReference type="GO" id="GO:0016020">
    <property type="term" value="C:membrane"/>
    <property type="evidence" value="ECO:0007669"/>
    <property type="project" value="InterPro"/>
</dbReference>
<dbReference type="PROSITE" id="PS50045">
    <property type="entry name" value="SIGMA54_INTERACT_4"/>
    <property type="match status" value="1"/>
</dbReference>
<dbReference type="InterPro" id="IPR027417">
    <property type="entry name" value="P-loop_NTPase"/>
</dbReference>
<organism evidence="7 8">
    <name type="scientific">Clostridium innocuum</name>
    <dbReference type="NCBI Taxonomy" id="1522"/>
    <lineage>
        <taxon>Bacteria</taxon>
        <taxon>Bacillati</taxon>
        <taxon>Bacillota</taxon>
        <taxon>Clostridia</taxon>
        <taxon>Eubacteriales</taxon>
        <taxon>Clostridiaceae</taxon>
        <taxon>Clostridium</taxon>
    </lineage>
</organism>
<evidence type="ECO:0000256" key="3">
    <source>
        <dbReference type="ARBA" id="ARBA00022840"/>
    </source>
</evidence>
<protein>
    <submittedName>
        <fullName evidence="7">Transcriptional regulator</fullName>
    </submittedName>
</protein>
<dbReference type="PANTHER" id="PTHR32071">
    <property type="entry name" value="TRANSCRIPTIONAL REGULATORY PROTEIN"/>
    <property type="match status" value="1"/>
</dbReference>
<evidence type="ECO:0000259" key="4">
    <source>
        <dbReference type="PROSITE" id="PS50045"/>
    </source>
</evidence>
<dbReference type="SUPFAM" id="SSF52540">
    <property type="entry name" value="P-loop containing nucleoside triphosphate hydrolases"/>
    <property type="match status" value="1"/>
</dbReference>
<dbReference type="InterPro" id="IPR002078">
    <property type="entry name" value="Sigma_54_int"/>
</dbReference>
<evidence type="ECO:0000256" key="1">
    <source>
        <dbReference type="ARBA" id="ARBA00022679"/>
    </source>
</evidence>
<dbReference type="CDD" id="cd00009">
    <property type="entry name" value="AAA"/>
    <property type="match status" value="1"/>
</dbReference>
<evidence type="ECO:0000313" key="8">
    <source>
        <dbReference type="Proteomes" id="UP000030008"/>
    </source>
</evidence>
<dbReference type="Proteomes" id="UP000030008">
    <property type="component" value="Unassembled WGS sequence"/>
</dbReference>
<dbReference type="Gene3D" id="3.40.50.300">
    <property type="entry name" value="P-loop containing nucleotide triphosphate hydrolases"/>
    <property type="match status" value="1"/>
</dbReference>
<keyword evidence="1" id="KW-0808">Transferase</keyword>
<keyword evidence="3" id="KW-0067">ATP-binding</keyword>
<dbReference type="InterPro" id="IPR036634">
    <property type="entry name" value="PRD_sf"/>
</dbReference>
<dbReference type="Pfam" id="PF03610">
    <property type="entry name" value="EIIA-man"/>
    <property type="match status" value="1"/>
</dbReference>
<dbReference type="GO" id="GO:0008982">
    <property type="term" value="F:protein-N(PI)-phosphohistidine-sugar phosphotransferase activity"/>
    <property type="evidence" value="ECO:0007669"/>
    <property type="project" value="InterPro"/>
</dbReference>
<dbReference type="EMBL" id="JQIF01000014">
    <property type="protein sequence ID" value="KGJ54567.1"/>
    <property type="molecule type" value="Genomic_DNA"/>
</dbReference>
<dbReference type="GO" id="GO:0005524">
    <property type="term" value="F:ATP binding"/>
    <property type="evidence" value="ECO:0007669"/>
    <property type="project" value="UniProtKB-KW"/>
</dbReference>
<dbReference type="GO" id="GO:0009401">
    <property type="term" value="P:phosphoenolpyruvate-dependent sugar phosphotransferase system"/>
    <property type="evidence" value="ECO:0007669"/>
    <property type="project" value="InterPro"/>
</dbReference>
<dbReference type="Pfam" id="PF00158">
    <property type="entry name" value="Sigma54_activat"/>
    <property type="match status" value="1"/>
</dbReference>
<dbReference type="SMART" id="SM00382">
    <property type="entry name" value="AAA"/>
    <property type="match status" value="1"/>
</dbReference>
<dbReference type="Pfam" id="PF00874">
    <property type="entry name" value="PRD"/>
    <property type="match status" value="2"/>
</dbReference>
<dbReference type="InterPro" id="IPR036662">
    <property type="entry name" value="PTS_EIIA_man-typ_sf"/>
</dbReference>
<evidence type="ECO:0000313" key="7">
    <source>
        <dbReference type="EMBL" id="KGJ54567.1"/>
    </source>
</evidence>
<dbReference type="InterPro" id="IPR003593">
    <property type="entry name" value="AAA+_ATPase"/>
</dbReference>
<dbReference type="PANTHER" id="PTHR32071:SF90">
    <property type="entry name" value="TRANSCRIPTIONAL REGULATORY PROTEIN LEVR"/>
    <property type="match status" value="1"/>
</dbReference>
<proteinExistence type="predicted"/>